<dbReference type="EMBL" id="JAJOMB010000036">
    <property type="protein sequence ID" value="MCD5316890.1"/>
    <property type="molecule type" value="Genomic_DNA"/>
</dbReference>
<dbReference type="AlphaFoldDB" id="A0A9X1NM52"/>
<feature type="domain" description="DUF3846" evidence="1">
    <location>
        <begin position="2"/>
        <end position="108"/>
    </location>
</feature>
<reference evidence="2" key="1">
    <citation type="submission" date="2021-11" db="EMBL/GenBank/DDBJ databases">
        <title>Streptomyces corallinus and Kineosporia corallina sp. nov., two new coral-derived marine actinobacteria.</title>
        <authorList>
            <person name="Buangrab K."/>
            <person name="Sutthacheep M."/>
            <person name="Yeemin T."/>
            <person name="Harunari E."/>
            <person name="Igarashi Y."/>
            <person name="Sripreechasak P."/>
            <person name="Kanchanasin P."/>
            <person name="Tanasupawat S."/>
            <person name="Phongsopitanun W."/>
        </authorList>
    </citation>
    <scope>NUCLEOTIDE SEQUENCE</scope>
    <source>
        <strain evidence="2">JCM 31032</strain>
    </source>
</reference>
<sequence>MNVIVIPARISEPLQEVHLDTKNLDAYENLVDGMIEAIDLYHPEASFYINEEGKLRRMPFNERATALWWAHNSAARDQDWIVGPAVLHGPVGQDGESTSVPEELAALLLHTRTFRIETATAPDGPFDPQAGRYDDWFIAYLHGLRLSDPLSPHQRFRVLPAQ</sequence>
<dbReference type="RefSeq" id="WP_231449742.1">
    <property type="nucleotide sequence ID" value="NZ_JAJOMB010000036.1"/>
</dbReference>
<comment type="caution">
    <text evidence="2">The sequence shown here is derived from an EMBL/GenBank/DDBJ whole genome shotgun (WGS) entry which is preliminary data.</text>
</comment>
<gene>
    <name evidence="2" type="ORF">LR394_38940</name>
</gene>
<proteinExistence type="predicted"/>
<accession>A0A9X1NM52</accession>
<keyword evidence="3" id="KW-1185">Reference proteome</keyword>
<dbReference type="Proteomes" id="UP001138997">
    <property type="component" value="Unassembled WGS sequence"/>
</dbReference>
<evidence type="ECO:0000313" key="3">
    <source>
        <dbReference type="Proteomes" id="UP001138997"/>
    </source>
</evidence>
<protein>
    <submittedName>
        <fullName evidence="2">DUF3846 domain-containing protein</fullName>
    </submittedName>
</protein>
<dbReference type="InterPro" id="IPR024559">
    <property type="entry name" value="DUF3846"/>
</dbReference>
<organism evidence="2 3">
    <name type="scientific">Kineosporia babensis</name>
    <dbReference type="NCBI Taxonomy" id="499548"/>
    <lineage>
        <taxon>Bacteria</taxon>
        <taxon>Bacillati</taxon>
        <taxon>Actinomycetota</taxon>
        <taxon>Actinomycetes</taxon>
        <taxon>Kineosporiales</taxon>
        <taxon>Kineosporiaceae</taxon>
        <taxon>Kineosporia</taxon>
    </lineage>
</organism>
<evidence type="ECO:0000313" key="2">
    <source>
        <dbReference type="EMBL" id="MCD5316890.1"/>
    </source>
</evidence>
<evidence type="ECO:0000259" key="1">
    <source>
        <dbReference type="Pfam" id="PF12957"/>
    </source>
</evidence>
<name>A0A9X1NM52_9ACTN</name>
<dbReference type="Pfam" id="PF12957">
    <property type="entry name" value="DUF3846"/>
    <property type="match status" value="1"/>
</dbReference>